<comment type="caution">
    <text evidence="1">The sequence shown here is derived from an EMBL/GenBank/DDBJ whole genome shotgun (WGS) entry which is preliminary data.</text>
</comment>
<evidence type="ECO:0000313" key="1">
    <source>
        <dbReference type="EMBL" id="THH18135.1"/>
    </source>
</evidence>
<evidence type="ECO:0000313" key="2">
    <source>
        <dbReference type="Proteomes" id="UP000308730"/>
    </source>
</evidence>
<dbReference type="OrthoDB" id="432970at2759"/>
<accession>A0A4S4M027</accession>
<name>A0A4S4M027_9APHY</name>
<gene>
    <name evidence="1" type="ORF">EUX98_g9008</name>
</gene>
<proteinExistence type="predicted"/>
<sequence length="164" mass="18285">MLAALDLSRSYLKGSTAIHHAISTKPAFDTEFAEILYEAGGDVCLTNRFGETGVFEAVKIRAPQVTEQVRKTSAAIQWYLGHDGNLDIKDNDGISARTLLDDRTGRQEATRASRYILYLLRIKASVIVGLLEMQISEDARNMKLEISIDTLDGIFEQLYMKPTT</sequence>
<dbReference type="Proteomes" id="UP000308730">
    <property type="component" value="Unassembled WGS sequence"/>
</dbReference>
<dbReference type="EMBL" id="SGPM01000609">
    <property type="protein sequence ID" value="THH18135.1"/>
    <property type="molecule type" value="Genomic_DNA"/>
</dbReference>
<dbReference type="InterPro" id="IPR036770">
    <property type="entry name" value="Ankyrin_rpt-contain_sf"/>
</dbReference>
<keyword evidence="2" id="KW-1185">Reference proteome</keyword>
<reference evidence="1 2" key="1">
    <citation type="submission" date="2019-02" db="EMBL/GenBank/DDBJ databases">
        <title>Genome sequencing of the rare red list fungi Antrodiella citrinella (Flaviporus citrinellus).</title>
        <authorList>
            <person name="Buettner E."/>
            <person name="Kellner H."/>
        </authorList>
    </citation>
    <scope>NUCLEOTIDE SEQUENCE [LARGE SCALE GENOMIC DNA]</scope>
    <source>
        <strain evidence="1 2">DSM 108506</strain>
    </source>
</reference>
<dbReference type="SUPFAM" id="SSF48403">
    <property type="entry name" value="Ankyrin repeat"/>
    <property type="match status" value="1"/>
</dbReference>
<dbReference type="AlphaFoldDB" id="A0A4S4M027"/>
<organism evidence="1 2">
    <name type="scientific">Antrodiella citrinella</name>
    <dbReference type="NCBI Taxonomy" id="2447956"/>
    <lineage>
        <taxon>Eukaryota</taxon>
        <taxon>Fungi</taxon>
        <taxon>Dikarya</taxon>
        <taxon>Basidiomycota</taxon>
        <taxon>Agaricomycotina</taxon>
        <taxon>Agaricomycetes</taxon>
        <taxon>Polyporales</taxon>
        <taxon>Steccherinaceae</taxon>
        <taxon>Antrodiella</taxon>
    </lineage>
</organism>
<dbReference type="Gene3D" id="1.25.40.20">
    <property type="entry name" value="Ankyrin repeat-containing domain"/>
    <property type="match status" value="1"/>
</dbReference>
<protein>
    <submittedName>
        <fullName evidence="1">Uncharacterized protein</fullName>
    </submittedName>
</protein>